<protein>
    <recommendedName>
        <fullName evidence="2">Protein-L-isoaspartate O-methyltransferase</fullName>
    </recommendedName>
    <alternativeName>
        <fullName evidence="3">Protein L-isoaspartyl methyltransferase</fullName>
    </alternativeName>
</protein>
<dbReference type="PANTHER" id="PTHR11579:SF18">
    <property type="entry name" value="PROTEIN-L-ISOASPARTATE O-METHYLTRANSFERASE"/>
    <property type="match status" value="1"/>
</dbReference>
<dbReference type="GO" id="GO:0032259">
    <property type="term" value="P:methylation"/>
    <property type="evidence" value="ECO:0007669"/>
    <property type="project" value="UniProtKB-KW"/>
</dbReference>
<comment type="similarity">
    <text evidence="1">Belongs to the methyltransferase superfamily. L-isoaspartyl/D-aspartyl protein methyltransferase family.</text>
</comment>
<gene>
    <name evidence="4" type="ORF">CKY28_03725</name>
</gene>
<dbReference type="GO" id="GO:0005737">
    <property type="term" value="C:cytoplasm"/>
    <property type="evidence" value="ECO:0007669"/>
    <property type="project" value="TreeGrafter"/>
</dbReference>
<dbReference type="RefSeq" id="WP_095997013.1">
    <property type="nucleotide sequence ID" value="NZ_NSLI01000002.1"/>
</dbReference>
<dbReference type="GO" id="GO:0004719">
    <property type="term" value="F:protein-L-isoaspartate (D-aspartate) O-methyltransferase activity"/>
    <property type="evidence" value="ECO:0007669"/>
    <property type="project" value="InterPro"/>
</dbReference>
<evidence type="ECO:0000313" key="4">
    <source>
        <dbReference type="EMBL" id="PAX08503.1"/>
    </source>
</evidence>
<evidence type="ECO:0000256" key="1">
    <source>
        <dbReference type="ARBA" id="ARBA00005369"/>
    </source>
</evidence>
<sequence length="224" mass="24301">MTTTLSSPRPQTFEGMRQAMVASQLRTNAVNDPRVVLAMGKVPRERFVPEDERAFAYLDRQLALGRGRYLNVPVSTGRLLTEAYLEPDDRVLLIGAATGYAAAVLAELVAHVVAVESDPALAAHARDALRAESQVEIVEAPLQEGWPAGAPYDVLMIDGAVEFVPDVLLEQVKPDGRVVTGLVDQNVIRLASGRRSRGGFGLVAFADMDCAVLPGFSRPRRFTF</sequence>
<evidence type="ECO:0000256" key="2">
    <source>
        <dbReference type="ARBA" id="ARBA00013346"/>
    </source>
</evidence>
<reference evidence="5" key="1">
    <citation type="submission" date="2017-09" db="EMBL/GenBank/DDBJ databases">
        <authorList>
            <person name="Feng G."/>
            <person name="Zhu H."/>
        </authorList>
    </citation>
    <scope>NUCLEOTIDE SEQUENCE [LARGE SCALE GENOMIC DNA]</scope>
    <source>
        <strain evidence="5">1PNM-20</strain>
    </source>
</reference>
<dbReference type="CDD" id="cd02440">
    <property type="entry name" value="AdoMet_MTases"/>
    <property type="match status" value="1"/>
</dbReference>
<accession>A0A2A2SH13</accession>
<dbReference type="EMBL" id="NSLI01000002">
    <property type="protein sequence ID" value="PAX08503.1"/>
    <property type="molecule type" value="Genomic_DNA"/>
</dbReference>
<dbReference type="SUPFAM" id="SSF53335">
    <property type="entry name" value="S-adenosyl-L-methionine-dependent methyltransferases"/>
    <property type="match status" value="1"/>
</dbReference>
<keyword evidence="4" id="KW-0489">Methyltransferase</keyword>
<dbReference type="OrthoDB" id="9798496at2"/>
<dbReference type="InterPro" id="IPR029063">
    <property type="entry name" value="SAM-dependent_MTases_sf"/>
</dbReference>
<keyword evidence="5" id="KW-1185">Reference proteome</keyword>
<organism evidence="4 5">
    <name type="scientific">Sphingomonas lenta</name>
    <dbReference type="NCBI Taxonomy" id="1141887"/>
    <lineage>
        <taxon>Bacteria</taxon>
        <taxon>Pseudomonadati</taxon>
        <taxon>Pseudomonadota</taxon>
        <taxon>Alphaproteobacteria</taxon>
        <taxon>Sphingomonadales</taxon>
        <taxon>Sphingomonadaceae</taxon>
        <taxon>Sphingomonas</taxon>
    </lineage>
</organism>
<dbReference type="Gene3D" id="3.40.50.150">
    <property type="entry name" value="Vaccinia Virus protein VP39"/>
    <property type="match status" value="1"/>
</dbReference>
<proteinExistence type="inferred from homology"/>
<dbReference type="Proteomes" id="UP000218151">
    <property type="component" value="Unassembled WGS sequence"/>
</dbReference>
<dbReference type="InterPro" id="IPR000682">
    <property type="entry name" value="PCMT"/>
</dbReference>
<comment type="caution">
    <text evidence="4">The sequence shown here is derived from an EMBL/GenBank/DDBJ whole genome shotgun (WGS) entry which is preliminary data.</text>
</comment>
<dbReference type="AlphaFoldDB" id="A0A2A2SH13"/>
<keyword evidence="4" id="KW-0808">Transferase</keyword>
<dbReference type="Pfam" id="PF01135">
    <property type="entry name" value="PCMT"/>
    <property type="match status" value="1"/>
</dbReference>
<evidence type="ECO:0000313" key="5">
    <source>
        <dbReference type="Proteomes" id="UP000218151"/>
    </source>
</evidence>
<dbReference type="PANTHER" id="PTHR11579">
    <property type="entry name" value="PROTEIN-L-ISOASPARTATE O-METHYLTRANSFERASE"/>
    <property type="match status" value="1"/>
</dbReference>
<evidence type="ECO:0000256" key="3">
    <source>
        <dbReference type="ARBA" id="ARBA00030757"/>
    </source>
</evidence>
<name>A0A2A2SH13_9SPHN</name>